<feature type="domain" description="Succinylglutamate desuccinylase/Aspartoacylase catalytic" evidence="5">
    <location>
        <begin position="27"/>
        <end position="208"/>
    </location>
</feature>
<evidence type="ECO:0000313" key="7">
    <source>
        <dbReference type="Proteomes" id="UP000267250"/>
    </source>
</evidence>
<keyword evidence="3" id="KW-0378">Hydrolase</keyword>
<dbReference type="PANTHER" id="PTHR37326">
    <property type="entry name" value="BLL3975 PROTEIN"/>
    <property type="match status" value="1"/>
</dbReference>
<evidence type="ECO:0000256" key="4">
    <source>
        <dbReference type="ARBA" id="ARBA00022833"/>
    </source>
</evidence>
<comment type="cofactor">
    <cofactor evidence="1">
        <name>Zn(2+)</name>
        <dbReference type="ChEBI" id="CHEBI:29105"/>
    </cofactor>
</comment>
<dbReference type="GO" id="GO:0046872">
    <property type="term" value="F:metal ion binding"/>
    <property type="evidence" value="ECO:0007669"/>
    <property type="project" value="UniProtKB-KW"/>
</dbReference>
<proteinExistence type="predicted"/>
<name>A0A3S9SXQ1_9FIRM</name>
<evidence type="ECO:0000256" key="1">
    <source>
        <dbReference type="ARBA" id="ARBA00001947"/>
    </source>
</evidence>
<dbReference type="AlphaFoldDB" id="A0A3S9SXQ1"/>
<dbReference type="Proteomes" id="UP000267250">
    <property type="component" value="Chromosome"/>
</dbReference>
<protein>
    <recommendedName>
        <fullName evidence="5">Succinylglutamate desuccinylase/Aspartoacylase catalytic domain-containing protein</fullName>
    </recommendedName>
</protein>
<dbReference type="EMBL" id="CP016379">
    <property type="protein sequence ID" value="AZR72994.1"/>
    <property type="molecule type" value="Genomic_DNA"/>
</dbReference>
<dbReference type="RefSeq" id="WP_127016328.1">
    <property type="nucleotide sequence ID" value="NZ_CP016379.1"/>
</dbReference>
<organism evidence="6 7">
    <name type="scientific">Anoxybacter fermentans</name>
    <dbReference type="NCBI Taxonomy" id="1323375"/>
    <lineage>
        <taxon>Bacteria</taxon>
        <taxon>Bacillati</taxon>
        <taxon>Bacillota</taxon>
        <taxon>Clostridia</taxon>
        <taxon>Halanaerobiales</taxon>
        <taxon>Anoxybacter</taxon>
    </lineage>
</organism>
<reference evidence="6 7" key="1">
    <citation type="submission" date="2016-07" db="EMBL/GenBank/DDBJ databases">
        <title>Genome and transcriptome analysis of iron-reducing fermentative bacteria Anoxybacter fermentans.</title>
        <authorList>
            <person name="Zeng X."/>
            <person name="Shao Z."/>
        </authorList>
    </citation>
    <scope>NUCLEOTIDE SEQUENCE [LARGE SCALE GENOMIC DNA]</scope>
    <source>
        <strain evidence="6 7">DY22613</strain>
    </source>
</reference>
<gene>
    <name evidence="6" type="ORF">BBF96_06045</name>
</gene>
<evidence type="ECO:0000313" key="6">
    <source>
        <dbReference type="EMBL" id="AZR72994.1"/>
    </source>
</evidence>
<keyword evidence="4" id="KW-0862">Zinc</keyword>
<dbReference type="Gene3D" id="3.40.630.10">
    <property type="entry name" value="Zn peptidases"/>
    <property type="match status" value="1"/>
</dbReference>
<evidence type="ECO:0000259" key="5">
    <source>
        <dbReference type="Pfam" id="PF24827"/>
    </source>
</evidence>
<evidence type="ECO:0000256" key="3">
    <source>
        <dbReference type="ARBA" id="ARBA00022801"/>
    </source>
</evidence>
<keyword evidence="2" id="KW-0479">Metal-binding</keyword>
<dbReference type="KEGG" id="aft:BBF96_06045"/>
<dbReference type="SUPFAM" id="SSF53187">
    <property type="entry name" value="Zn-dependent exopeptidases"/>
    <property type="match status" value="1"/>
</dbReference>
<keyword evidence="7" id="KW-1185">Reference proteome</keyword>
<evidence type="ECO:0000256" key="2">
    <source>
        <dbReference type="ARBA" id="ARBA00022723"/>
    </source>
</evidence>
<dbReference type="Pfam" id="PF24827">
    <property type="entry name" value="AstE_AspA_cat"/>
    <property type="match status" value="1"/>
</dbReference>
<dbReference type="GO" id="GO:0016788">
    <property type="term" value="F:hydrolase activity, acting on ester bonds"/>
    <property type="evidence" value="ECO:0007669"/>
    <property type="project" value="InterPro"/>
</dbReference>
<sequence length="292" mass="31955">MKKSTYTRIVDDFVKVELTFHVFGEGTPQVFFTGGIHGGEATGIYVAHKVISFLEENQLLKGSVKVLPISNPTAFRRLKRTSPYDEQDLNRIFPGSRDSGPSQAVANMIWEEAQNVDYIVDLHCCGLWGSSYTLALWQEYDFAKELAGMLSIPRVIESWGANGQLFVEACKKGIPAVIIELPGGGEDGVINLEAAEECYQSLINLLRHLGMIKGKNVKPEPTFYGKLQPVKTDLDGVFIPAVKPGDEIKNGDLLGRIGEKDILAPVDGVAIMVRPASYVFKGMPVASVAPLE</sequence>
<dbReference type="OrthoDB" id="9782876at2"/>
<dbReference type="PANTHER" id="PTHR37326:SF1">
    <property type="entry name" value="BLL3975 PROTEIN"/>
    <property type="match status" value="1"/>
</dbReference>
<dbReference type="InterPro" id="IPR055438">
    <property type="entry name" value="AstE_AspA_cat"/>
</dbReference>
<accession>A0A3S9SXQ1</accession>
<dbReference type="InterPro" id="IPR053138">
    <property type="entry name" value="N-alpha-Ac-DABA_deacetylase"/>
</dbReference>